<organism evidence="1 2">
    <name type="scientific">Candidatus Woesebacteria bacterium RIFCSPLOWO2_01_FULL_44_14</name>
    <dbReference type="NCBI Taxonomy" id="1802525"/>
    <lineage>
        <taxon>Bacteria</taxon>
        <taxon>Candidatus Woeseibacteriota</taxon>
    </lineage>
</organism>
<dbReference type="STRING" id="1802525.A2975_01545"/>
<dbReference type="EMBL" id="MGHL01000001">
    <property type="protein sequence ID" value="OGM70938.1"/>
    <property type="molecule type" value="Genomic_DNA"/>
</dbReference>
<dbReference type="AlphaFoldDB" id="A0A1F8C5B7"/>
<sequence>MQEKKLEAVKSGGAATSYEKLGLALPEMIIRNPNDVVGAAVQTVNEVRAGQLPPKVASTIGYLLGIVLKAYEVANLDQRVELIESVLVERRMAIRKK</sequence>
<proteinExistence type="predicted"/>
<evidence type="ECO:0000313" key="1">
    <source>
        <dbReference type="EMBL" id="OGM70938.1"/>
    </source>
</evidence>
<protein>
    <submittedName>
        <fullName evidence="1">Uncharacterized protein</fullName>
    </submittedName>
</protein>
<dbReference type="Proteomes" id="UP000178429">
    <property type="component" value="Unassembled WGS sequence"/>
</dbReference>
<accession>A0A1F8C5B7</accession>
<reference evidence="1 2" key="1">
    <citation type="journal article" date="2016" name="Nat. Commun.">
        <title>Thousands of microbial genomes shed light on interconnected biogeochemical processes in an aquifer system.</title>
        <authorList>
            <person name="Anantharaman K."/>
            <person name="Brown C.T."/>
            <person name="Hug L.A."/>
            <person name="Sharon I."/>
            <person name="Castelle C.J."/>
            <person name="Probst A.J."/>
            <person name="Thomas B.C."/>
            <person name="Singh A."/>
            <person name="Wilkins M.J."/>
            <person name="Karaoz U."/>
            <person name="Brodie E.L."/>
            <person name="Williams K.H."/>
            <person name="Hubbard S.S."/>
            <person name="Banfield J.F."/>
        </authorList>
    </citation>
    <scope>NUCLEOTIDE SEQUENCE [LARGE SCALE GENOMIC DNA]</scope>
</reference>
<gene>
    <name evidence="1" type="ORF">A2975_01545</name>
</gene>
<comment type="caution">
    <text evidence="1">The sequence shown here is derived from an EMBL/GenBank/DDBJ whole genome shotgun (WGS) entry which is preliminary data.</text>
</comment>
<name>A0A1F8C5B7_9BACT</name>
<evidence type="ECO:0000313" key="2">
    <source>
        <dbReference type="Proteomes" id="UP000178429"/>
    </source>
</evidence>